<evidence type="ECO:0000256" key="2">
    <source>
        <dbReference type="PIRNR" id="PIRNR005897"/>
    </source>
</evidence>
<dbReference type="GO" id="GO:0030428">
    <property type="term" value="C:cell septum"/>
    <property type="evidence" value="ECO:0007669"/>
    <property type="project" value="UniProtKB-SubCell"/>
</dbReference>
<protein>
    <recommendedName>
        <fullName evidence="2">Protein PatA</fullName>
    </recommendedName>
</protein>
<dbReference type="InterPro" id="IPR024186">
    <property type="entry name" value="Sig_transdc_resp-reg_PatA"/>
</dbReference>
<accession>A0A2N6K318</accession>
<dbReference type="Gene3D" id="3.40.50.2300">
    <property type="match status" value="1"/>
</dbReference>
<dbReference type="EMBL" id="NRQW01000272">
    <property type="protein sequence ID" value="PLZ89667.1"/>
    <property type="molecule type" value="Genomic_DNA"/>
</dbReference>
<evidence type="ECO:0000256" key="3">
    <source>
        <dbReference type="PROSITE-ProRule" id="PRU00169"/>
    </source>
</evidence>
<dbReference type="PIRSF" id="PIRSF005897">
    <property type="entry name" value="RR_PatA"/>
    <property type="match status" value="1"/>
</dbReference>
<feature type="domain" description="Response regulatory" evidence="4">
    <location>
        <begin position="266"/>
        <end position="382"/>
    </location>
</feature>
<dbReference type="PROSITE" id="PS50110">
    <property type="entry name" value="RESPONSE_REGULATORY"/>
    <property type="match status" value="1"/>
</dbReference>
<proteinExistence type="evidence at transcript level"/>
<name>A0A2N6K318_FISMU</name>
<keyword evidence="6" id="KW-1185">Reference proteome</keyword>
<dbReference type="PANTHER" id="PTHR44591:SF23">
    <property type="entry name" value="CHEY SUBFAMILY"/>
    <property type="match status" value="1"/>
</dbReference>
<reference evidence="5 6" key="1">
    <citation type="submission" date="2017-08" db="EMBL/GenBank/DDBJ databases">
        <title>Genomes of Fischerella (Mastigocladus) sp. strains.</title>
        <authorList>
            <person name="Miller S.R."/>
        </authorList>
    </citation>
    <scope>NUCLEOTIDE SEQUENCE [LARGE SCALE GENOMIC DNA]</scope>
    <source>
        <strain evidence="5 6">CCMEE 5323</strain>
    </source>
</reference>
<comment type="caution">
    <text evidence="5">The sequence shown here is derived from an EMBL/GenBank/DDBJ whole genome shotgun (WGS) entry which is preliminary data.</text>
</comment>
<dbReference type="GO" id="GO:0043158">
    <property type="term" value="P:heterocyst development"/>
    <property type="evidence" value="ECO:0007669"/>
    <property type="project" value="UniProtKB-KW"/>
</dbReference>
<dbReference type="RefSeq" id="WP_026086241.1">
    <property type="nucleotide sequence ID" value="NZ_CAWNVR010000371.1"/>
</dbReference>
<dbReference type="InterPro" id="IPR011006">
    <property type="entry name" value="CheY-like_superfamily"/>
</dbReference>
<comment type="function">
    <text evidence="2">Controls heterocyst pattern formation.</text>
</comment>
<evidence type="ECO:0000313" key="5">
    <source>
        <dbReference type="EMBL" id="PLZ89667.1"/>
    </source>
</evidence>
<comment type="induction">
    <text evidence="2">By nitrogen starvation.</text>
</comment>
<keyword evidence="2" id="KW-0364">Heterocyst</keyword>
<evidence type="ECO:0000256" key="1">
    <source>
        <dbReference type="ARBA" id="ARBA00022553"/>
    </source>
</evidence>
<organism evidence="5 6">
    <name type="scientific">Fischerella muscicola CCMEE 5323</name>
    <dbReference type="NCBI Taxonomy" id="2019572"/>
    <lineage>
        <taxon>Bacteria</taxon>
        <taxon>Bacillati</taxon>
        <taxon>Cyanobacteriota</taxon>
        <taxon>Cyanophyceae</taxon>
        <taxon>Nostocales</taxon>
        <taxon>Hapalosiphonaceae</taxon>
        <taxon>Fischerella</taxon>
    </lineage>
</organism>
<keyword evidence="2" id="KW-0902">Two-component regulatory system</keyword>
<dbReference type="InterPro" id="IPR050595">
    <property type="entry name" value="Bact_response_regulator"/>
</dbReference>
<dbReference type="SUPFAM" id="SSF52172">
    <property type="entry name" value="CheY-like"/>
    <property type="match status" value="1"/>
</dbReference>
<dbReference type="InterPro" id="IPR001789">
    <property type="entry name" value="Sig_transdc_resp-reg_receiver"/>
</dbReference>
<dbReference type="SMART" id="SM00448">
    <property type="entry name" value="REC"/>
    <property type="match status" value="1"/>
</dbReference>
<sequence>MNHPPMMVADKLINELKLCNQLQYSGRLNIKSANGQKWILYYYFGRIIWATGGTHPFRRWRRQIAQHCPSIDVDKISLHSQEVSIDYWDYCLLDSLYKQQKIKREQIIAVIESTIAELLFDIAQQANFYSISCDRNQEIILETPISIAGADISFKLMQESWKHWLEAGLKNISPNLAPTVRKPDQLHKQVSSAVYKNFVTLINGKYTLWDLSAKMKQSVLTVTHSLLPYISKGTVELVEVFDLPLRVVEVNNNSLIKKLTTDNSPLIAYVNNNPAVSQTLENILISNGFRFINIQDTIHALSILIEHRPNLIFLNLVSPVTSGYEICAQIRRVSLFANTPIVILTDSDSLLDRVRAKMVGSTDLLGKPVSSEKVMAIVRKYTQTTSELVNIK</sequence>
<dbReference type="Proteomes" id="UP000235036">
    <property type="component" value="Unassembled WGS sequence"/>
</dbReference>
<dbReference type="AlphaFoldDB" id="A0A2N6K318"/>
<evidence type="ECO:0000313" key="6">
    <source>
        <dbReference type="Proteomes" id="UP000235036"/>
    </source>
</evidence>
<keyword evidence="1" id="KW-0597">Phosphoprotein</keyword>
<evidence type="ECO:0000259" key="4">
    <source>
        <dbReference type="PROSITE" id="PS50110"/>
    </source>
</evidence>
<gene>
    <name evidence="5" type="ORF">CEN44_12560</name>
</gene>
<dbReference type="PANTHER" id="PTHR44591">
    <property type="entry name" value="STRESS RESPONSE REGULATOR PROTEIN 1"/>
    <property type="match status" value="1"/>
</dbReference>
<dbReference type="GO" id="GO:0000160">
    <property type="term" value="P:phosphorelay signal transduction system"/>
    <property type="evidence" value="ECO:0007669"/>
    <property type="project" value="UniProtKB-KW"/>
</dbReference>
<dbReference type="Pfam" id="PF00072">
    <property type="entry name" value="Response_reg"/>
    <property type="match status" value="1"/>
</dbReference>
<comment type="caution">
    <text evidence="3">Lacks conserved residue(s) required for the propagation of feature annotation.</text>
</comment>
<comment type="subcellular location">
    <subcellularLocation>
        <location evidence="2">Cell septum</location>
    </subcellularLocation>
</comment>